<dbReference type="EMBL" id="VEPZ02001175">
    <property type="protein sequence ID" value="KAE8689033.1"/>
    <property type="molecule type" value="Genomic_DNA"/>
</dbReference>
<dbReference type="SMART" id="SM00248">
    <property type="entry name" value="ANK"/>
    <property type="match status" value="4"/>
</dbReference>
<dbReference type="Proteomes" id="UP000436088">
    <property type="component" value="Unassembled WGS sequence"/>
</dbReference>
<name>A0A6A2ZBR6_HIBSY</name>
<dbReference type="GO" id="GO:0005886">
    <property type="term" value="C:plasma membrane"/>
    <property type="evidence" value="ECO:0007669"/>
    <property type="project" value="TreeGrafter"/>
</dbReference>
<dbReference type="InterPro" id="IPR036770">
    <property type="entry name" value="Ankyrin_rpt-contain_sf"/>
</dbReference>
<dbReference type="PANTHER" id="PTHR24186:SF37">
    <property type="entry name" value="PGG DOMAIN-CONTAINING PROTEIN"/>
    <property type="match status" value="1"/>
</dbReference>
<evidence type="ECO:0000256" key="5">
    <source>
        <dbReference type="ARBA" id="ARBA00023043"/>
    </source>
</evidence>
<gene>
    <name evidence="9" type="ORF">F3Y22_tig00110945pilonHSYRG00288</name>
</gene>
<keyword evidence="6 7" id="KW-0472">Membrane</keyword>
<dbReference type="Pfam" id="PF12796">
    <property type="entry name" value="Ank_2"/>
    <property type="match status" value="1"/>
</dbReference>
<feature type="domain" description="PGG" evidence="8">
    <location>
        <begin position="185"/>
        <end position="220"/>
    </location>
</feature>
<accession>A0A6A2ZBR6</accession>
<reference evidence="9" key="1">
    <citation type="submission" date="2019-09" db="EMBL/GenBank/DDBJ databases">
        <title>Draft genome information of white flower Hibiscus syriacus.</title>
        <authorList>
            <person name="Kim Y.-M."/>
        </authorList>
    </citation>
    <scope>NUCLEOTIDE SEQUENCE [LARGE SCALE GENOMIC DNA]</scope>
    <source>
        <strain evidence="9">YM2019G1</strain>
    </source>
</reference>
<comment type="caution">
    <text evidence="9">The sequence shown here is derived from an EMBL/GenBank/DDBJ whole genome shotgun (WGS) entry which is preliminary data.</text>
</comment>
<keyword evidence="5" id="KW-0040">ANK repeat</keyword>
<organism evidence="9 10">
    <name type="scientific">Hibiscus syriacus</name>
    <name type="common">Rose of Sharon</name>
    <dbReference type="NCBI Taxonomy" id="106335"/>
    <lineage>
        <taxon>Eukaryota</taxon>
        <taxon>Viridiplantae</taxon>
        <taxon>Streptophyta</taxon>
        <taxon>Embryophyta</taxon>
        <taxon>Tracheophyta</taxon>
        <taxon>Spermatophyta</taxon>
        <taxon>Magnoliopsida</taxon>
        <taxon>eudicotyledons</taxon>
        <taxon>Gunneridae</taxon>
        <taxon>Pentapetalae</taxon>
        <taxon>rosids</taxon>
        <taxon>malvids</taxon>
        <taxon>Malvales</taxon>
        <taxon>Malvaceae</taxon>
        <taxon>Malvoideae</taxon>
        <taxon>Hibiscus</taxon>
    </lineage>
</organism>
<keyword evidence="3" id="KW-0677">Repeat</keyword>
<dbReference type="Gene3D" id="1.25.40.20">
    <property type="entry name" value="Ankyrin repeat-containing domain"/>
    <property type="match status" value="1"/>
</dbReference>
<evidence type="ECO:0000256" key="4">
    <source>
        <dbReference type="ARBA" id="ARBA00022989"/>
    </source>
</evidence>
<dbReference type="SUPFAM" id="SSF48403">
    <property type="entry name" value="Ankyrin repeat"/>
    <property type="match status" value="1"/>
</dbReference>
<feature type="transmembrane region" description="Helical" evidence="7">
    <location>
        <begin position="230"/>
        <end position="251"/>
    </location>
</feature>
<evidence type="ECO:0000256" key="6">
    <source>
        <dbReference type="ARBA" id="ARBA00023136"/>
    </source>
</evidence>
<keyword evidence="10" id="KW-1185">Reference proteome</keyword>
<keyword evidence="4 7" id="KW-1133">Transmembrane helix</keyword>
<comment type="subcellular location">
    <subcellularLocation>
        <location evidence="1">Membrane</location>
        <topology evidence="1">Multi-pass membrane protein</topology>
    </subcellularLocation>
</comment>
<evidence type="ECO:0000256" key="7">
    <source>
        <dbReference type="SAM" id="Phobius"/>
    </source>
</evidence>
<dbReference type="InterPro" id="IPR026961">
    <property type="entry name" value="PGG_dom"/>
</dbReference>
<dbReference type="InterPro" id="IPR002110">
    <property type="entry name" value="Ankyrin_rpt"/>
</dbReference>
<sequence length="270" mass="30211">MDKKLYDAVWKATIFVVEFASRRCTASRHSSPNSIHMAAMKGRLDLLRELVDARRWAARVLTDQGDTILHACVRCNQFVALKFLVERVSDHVFLNSKNNEGNTILHLAIAANQTKAMNLLISSTTIDVNCVIEDGFAALDLSSQNQRDVFDKDIVESLQRMGATSARDKPLRERWKKSAKNKNADWLVRKRDTIMLVASLLAAMAFQAGINPPSGVWQYNGPSGFSLTEIKRIILLLISGLPVALVLYVGFNGHHVDCHYCNDISIWNVS</sequence>
<evidence type="ECO:0000313" key="9">
    <source>
        <dbReference type="EMBL" id="KAE8689033.1"/>
    </source>
</evidence>
<evidence type="ECO:0000256" key="3">
    <source>
        <dbReference type="ARBA" id="ARBA00022737"/>
    </source>
</evidence>
<evidence type="ECO:0000256" key="2">
    <source>
        <dbReference type="ARBA" id="ARBA00022692"/>
    </source>
</evidence>
<evidence type="ECO:0000256" key="1">
    <source>
        <dbReference type="ARBA" id="ARBA00004141"/>
    </source>
</evidence>
<evidence type="ECO:0000313" key="10">
    <source>
        <dbReference type="Proteomes" id="UP000436088"/>
    </source>
</evidence>
<keyword evidence="2 7" id="KW-0812">Transmembrane</keyword>
<dbReference type="AlphaFoldDB" id="A0A6A2ZBR6"/>
<dbReference type="PANTHER" id="PTHR24186">
    <property type="entry name" value="PROTEIN PHOSPHATASE 1 REGULATORY SUBUNIT"/>
    <property type="match status" value="1"/>
</dbReference>
<protein>
    <submittedName>
        <fullName evidence="9">Detected protein of confused Function</fullName>
    </submittedName>
</protein>
<dbReference type="Pfam" id="PF13962">
    <property type="entry name" value="PGG"/>
    <property type="match status" value="1"/>
</dbReference>
<evidence type="ECO:0000259" key="8">
    <source>
        <dbReference type="Pfam" id="PF13962"/>
    </source>
</evidence>
<proteinExistence type="predicted"/>
<feature type="transmembrane region" description="Helical" evidence="7">
    <location>
        <begin position="193"/>
        <end position="210"/>
    </location>
</feature>